<evidence type="ECO:0000313" key="6">
    <source>
        <dbReference type="Proteomes" id="UP000070659"/>
    </source>
</evidence>
<dbReference type="OrthoDB" id="3576089at2"/>
<reference evidence="5" key="2">
    <citation type="submission" date="2015-02" db="EMBL/GenBank/DDBJ databases">
        <title>Physiological reanalysis, assessment of diazotrophy, and genome sequences of multiple isolates of Streptomyces thermoautotrophicus.</title>
        <authorList>
            <person name="MacKellar D.C."/>
            <person name="Lieber L."/>
            <person name="Norman J."/>
            <person name="Bolger A."/>
            <person name="Tobin C."/>
            <person name="Murray J.W."/>
            <person name="Friesen M."/>
            <person name="Prell J."/>
        </authorList>
    </citation>
    <scope>NUCLEOTIDE SEQUENCE [LARGE SCALE GENOMIC DNA]</scope>
    <source>
        <strain evidence="5">UBT1</strain>
    </source>
</reference>
<proteinExistence type="predicted"/>
<evidence type="ECO:0000313" key="2">
    <source>
        <dbReference type="EMBL" id="KWX05434.1"/>
    </source>
</evidence>
<keyword evidence="4" id="KW-1185">Reference proteome</keyword>
<dbReference type="EMBL" id="JYIJ01000011">
    <property type="protein sequence ID" value="KWX05525.1"/>
    <property type="molecule type" value="Genomic_DNA"/>
</dbReference>
<dbReference type="AlphaFoldDB" id="A0A132MTH5"/>
<evidence type="ECO:0000313" key="4">
    <source>
        <dbReference type="Proteomes" id="UP000070188"/>
    </source>
</evidence>
<accession>A0A132MTH5</accession>
<dbReference type="STRING" id="1469144.LI90_2195"/>
<evidence type="ECO:0000313" key="1">
    <source>
        <dbReference type="EMBL" id="KWX01167.1"/>
    </source>
</evidence>
<reference evidence="1" key="4">
    <citation type="submission" date="2015-04" db="EMBL/GenBank/DDBJ databases">
        <title>Physiological reanalysis, assessment of diazotrophy, and genome sequences of multiple isolates of Streptomyces thermoautotrophicus.</title>
        <authorList>
            <person name="MacKellar D.C."/>
            <person name="Lieber L."/>
            <person name="Norman J."/>
            <person name="Bolger A."/>
            <person name="Tobin C."/>
            <person name="Murray J.W."/>
            <person name="Woodward J."/>
            <person name="Friesen M."/>
            <person name="Prell J."/>
        </authorList>
    </citation>
    <scope>NUCLEOTIDE SEQUENCE [LARGE SCALE GENOMIC DNA]</scope>
    <source>
        <strain evidence="1">H1</strain>
    </source>
</reference>
<sequence>MSLDWAAVVKRYENGARLEPLLGVSTLSVTGVDEEKIYVKHRLWEASLSRRNLERAVELLENGKMTRVAADFIDQYRTFIEDERPSTAATILKDLGYLD</sequence>
<reference evidence="2 6" key="1">
    <citation type="submission" date="2015-02" db="EMBL/GenBank/DDBJ databases">
        <title>Physiological reanalysis, assessment of diazotrophy, and genome sequences of multiple isolates of Streptomyces thermoautotrophicus.</title>
        <authorList>
            <person name="MacKellar D.C."/>
            <person name="Lieber L."/>
            <person name="Norman J."/>
            <person name="Bolger A."/>
            <person name="Tobin C."/>
            <person name="Murray J.W."/>
            <person name="Prell J."/>
        </authorList>
    </citation>
    <scope>NUCLEOTIDE SEQUENCE [LARGE SCALE GENOMIC DNA]</scope>
    <source>
        <strain evidence="2 6">UBT1</strain>
    </source>
</reference>
<organism evidence="1 4">
    <name type="scientific">Carbonactinospora thermoautotrophica</name>
    <dbReference type="NCBI Taxonomy" id="1469144"/>
    <lineage>
        <taxon>Bacteria</taxon>
        <taxon>Bacillati</taxon>
        <taxon>Actinomycetota</taxon>
        <taxon>Actinomycetes</taxon>
        <taxon>Kitasatosporales</taxon>
        <taxon>Carbonactinosporaceae</taxon>
        <taxon>Carbonactinospora</taxon>
    </lineage>
</organism>
<dbReference type="Proteomes" id="UP000070598">
    <property type="component" value="Unassembled WGS sequence"/>
</dbReference>
<reference evidence="4" key="3">
    <citation type="submission" date="2015-04" db="EMBL/GenBank/DDBJ databases">
        <title>Physiological reanalysis, assessment of diazotrophy, and genome sequences of multiple isolates of Streptomyces thermoautotrophicus.</title>
        <authorList>
            <person name="MacKellar D.C."/>
            <person name="Lieber L."/>
            <person name="Norman J."/>
            <person name="Bolger A."/>
            <person name="Tobin C."/>
            <person name="Murray J.W."/>
            <person name="Chang R."/>
            <person name="Ford T."/>
            <person name="Nguyen P.Q."/>
            <person name="Woodward J."/>
            <person name="Permingeat H."/>
            <person name="Joshi N.S."/>
            <person name="Silver P.A."/>
            <person name="Usadel B."/>
            <person name="Rutherford A.W."/>
            <person name="Friesen M."/>
            <person name="Prell J."/>
        </authorList>
    </citation>
    <scope>NUCLEOTIDE SEQUENCE [LARGE SCALE GENOMIC DNA]</scope>
    <source>
        <strain evidence="4">H1</strain>
    </source>
</reference>
<dbReference type="PATRIC" id="fig|1469144.10.peg.2379"/>
<evidence type="ECO:0000313" key="3">
    <source>
        <dbReference type="EMBL" id="KWX05525.1"/>
    </source>
</evidence>
<name>A0A132MTH5_9ACTN</name>
<dbReference type="EMBL" id="LAXD01000001">
    <property type="protein sequence ID" value="KWX01167.1"/>
    <property type="molecule type" value="Genomic_DNA"/>
</dbReference>
<dbReference type="EMBL" id="JYIK01001119">
    <property type="protein sequence ID" value="KWX05434.1"/>
    <property type="molecule type" value="Genomic_DNA"/>
</dbReference>
<dbReference type="RefSeq" id="WP_066887465.1">
    <property type="nucleotide sequence ID" value="NZ_CP171739.1"/>
</dbReference>
<dbReference type="Proteomes" id="UP000070188">
    <property type="component" value="Unassembled WGS sequence"/>
</dbReference>
<evidence type="ECO:0000313" key="5">
    <source>
        <dbReference type="Proteomes" id="UP000070598"/>
    </source>
</evidence>
<gene>
    <name evidence="1" type="ORF">LI90_2195</name>
    <name evidence="3" type="ORF">TH66_02305</name>
    <name evidence="2" type="ORF">TR74_23765</name>
</gene>
<dbReference type="Proteomes" id="UP000070659">
    <property type="component" value="Unassembled WGS sequence"/>
</dbReference>
<protein>
    <submittedName>
        <fullName evidence="1">Uncharacterized protein</fullName>
    </submittedName>
</protein>
<comment type="caution">
    <text evidence="1">The sequence shown here is derived from an EMBL/GenBank/DDBJ whole genome shotgun (WGS) entry which is preliminary data.</text>
</comment>